<dbReference type="GO" id="GO:0003700">
    <property type="term" value="F:DNA-binding transcription factor activity"/>
    <property type="evidence" value="ECO:0007669"/>
    <property type="project" value="TreeGrafter"/>
</dbReference>
<dbReference type="InterPro" id="IPR010402">
    <property type="entry name" value="CCT_domain"/>
</dbReference>
<evidence type="ECO:0000256" key="2">
    <source>
        <dbReference type="ARBA" id="ARBA00010024"/>
    </source>
</evidence>
<keyword evidence="12" id="KW-1185">Reference proteome</keyword>
<evidence type="ECO:0000259" key="9">
    <source>
        <dbReference type="PROSITE" id="PS50119"/>
    </source>
</evidence>
<evidence type="ECO:0000313" key="12">
    <source>
        <dbReference type="Proteomes" id="UP000436088"/>
    </source>
</evidence>
<evidence type="ECO:0000256" key="3">
    <source>
        <dbReference type="ARBA" id="ARBA00022723"/>
    </source>
</evidence>
<evidence type="ECO:0000259" key="10">
    <source>
        <dbReference type="PROSITE" id="PS51017"/>
    </source>
</evidence>
<feature type="domain" description="B box-type" evidence="9">
    <location>
        <begin position="7"/>
        <end position="54"/>
    </location>
</feature>
<evidence type="ECO:0000256" key="5">
    <source>
        <dbReference type="ARBA" id="ARBA00022833"/>
    </source>
</evidence>
<feature type="domain" description="CCT" evidence="10">
    <location>
        <begin position="210"/>
        <end position="246"/>
    </location>
</feature>
<comment type="similarity">
    <text evidence="2">Belongs to the CONSTANS family.</text>
</comment>
<protein>
    <submittedName>
        <fullName evidence="11">Adenosylmethionine-8-amino-7-oxononanoate transaminase</fullName>
    </submittedName>
</protein>
<gene>
    <name evidence="11" type="ORF">F3Y22_tig00110299pilonHSYRG00141</name>
</gene>
<sequence>MMESETVRIWMCEVCEQAPVAFTCKADAAALCVACNVDIHSANHLARRHHRVPVDPFLDASNHQQEDVIGSWALPRLGSETNQVKTGDLRFSQTDPFTDLEYHDPFQLQRQAMDGVVPVQIKPAAAATIIPVLNDGIENYFHVDFSCQSQSLSHSVSVSPSSSFEFGVVSDGNSRSDMSYPLGEAVIDRSIAVSAETGNGQAAQSGGMDREARVLRFREKRKKRKFKKTVRYAETRPRIKGRFVKRTQVDHIYNSPAAAKAAAFTCQRTTASSRISRSDDQTPDVRVFF</sequence>
<dbReference type="GO" id="GO:0005634">
    <property type="term" value="C:nucleus"/>
    <property type="evidence" value="ECO:0007669"/>
    <property type="project" value="UniProtKB-SubCell"/>
</dbReference>
<evidence type="ECO:0000256" key="6">
    <source>
        <dbReference type="ARBA" id="ARBA00023242"/>
    </source>
</evidence>
<dbReference type="Pfam" id="PF00643">
    <property type="entry name" value="zf-B_box"/>
    <property type="match status" value="1"/>
</dbReference>
<dbReference type="PROSITE" id="PS50119">
    <property type="entry name" value="ZF_BBOX"/>
    <property type="match status" value="1"/>
</dbReference>
<dbReference type="SMART" id="SM00336">
    <property type="entry name" value="BBOX"/>
    <property type="match status" value="1"/>
</dbReference>
<dbReference type="InterPro" id="IPR045281">
    <property type="entry name" value="CONSTANS-like"/>
</dbReference>
<keyword evidence="4 7" id="KW-0863">Zinc-finger</keyword>
<evidence type="ECO:0000313" key="11">
    <source>
        <dbReference type="EMBL" id="KAE8711277.1"/>
    </source>
</evidence>
<dbReference type="GO" id="GO:0009909">
    <property type="term" value="P:regulation of flower development"/>
    <property type="evidence" value="ECO:0007669"/>
    <property type="project" value="InterPro"/>
</dbReference>
<comment type="caution">
    <text evidence="11">The sequence shown here is derived from an EMBL/GenBank/DDBJ whole genome shotgun (WGS) entry which is preliminary data.</text>
</comment>
<dbReference type="CDD" id="cd19821">
    <property type="entry name" value="Bbox1_BBX-like"/>
    <property type="match status" value="1"/>
</dbReference>
<comment type="subcellular location">
    <subcellularLocation>
        <location evidence="1 8">Nucleus</location>
    </subcellularLocation>
</comment>
<evidence type="ECO:0000256" key="1">
    <source>
        <dbReference type="ARBA" id="ARBA00004123"/>
    </source>
</evidence>
<dbReference type="PANTHER" id="PTHR31319">
    <property type="entry name" value="ZINC FINGER PROTEIN CONSTANS-LIKE 4"/>
    <property type="match status" value="1"/>
</dbReference>
<dbReference type="AlphaFoldDB" id="A0A6A3B6E3"/>
<proteinExistence type="inferred from homology"/>
<reference evidence="11" key="1">
    <citation type="submission" date="2019-09" db="EMBL/GenBank/DDBJ databases">
        <title>Draft genome information of white flower Hibiscus syriacus.</title>
        <authorList>
            <person name="Kim Y.-M."/>
        </authorList>
    </citation>
    <scope>NUCLEOTIDE SEQUENCE [LARGE SCALE GENOMIC DNA]</scope>
    <source>
        <strain evidence="11">YM2019G1</strain>
    </source>
</reference>
<dbReference type="GO" id="GO:0008270">
    <property type="term" value="F:zinc ion binding"/>
    <property type="evidence" value="ECO:0007669"/>
    <property type="project" value="UniProtKB-KW"/>
</dbReference>
<keyword evidence="3" id="KW-0479">Metal-binding</keyword>
<dbReference type="InterPro" id="IPR049808">
    <property type="entry name" value="CONSTANS-like_Bbox1"/>
</dbReference>
<accession>A0A6A3B6E3</accession>
<evidence type="ECO:0000256" key="8">
    <source>
        <dbReference type="PROSITE-ProRule" id="PRU00357"/>
    </source>
</evidence>
<dbReference type="Pfam" id="PF06203">
    <property type="entry name" value="CCT"/>
    <property type="match status" value="1"/>
</dbReference>
<evidence type="ECO:0000256" key="4">
    <source>
        <dbReference type="ARBA" id="ARBA00022771"/>
    </source>
</evidence>
<dbReference type="EMBL" id="VEPZ02000917">
    <property type="protein sequence ID" value="KAE8711277.1"/>
    <property type="molecule type" value="Genomic_DNA"/>
</dbReference>
<organism evidence="11 12">
    <name type="scientific">Hibiscus syriacus</name>
    <name type="common">Rose of Sharon</name>
    <dbReference type="NCBI Taxonomy" id="106335"/>
    <lineage>
        <taxon>Eukaryota</taxon>
        <taxon>Viridiplantae</taxon>
        <taxon>Streptophyta</taxon>
        <taxon>Embryophyta</taxon>
        <taxon>Tracheophyta</taxon>
        <taxon>Spermatophyta</taxon>
        <taxon>Magnoliopsida</taxon>
        <taxon>eudicotyledons</taxon>
        <taxon>Gunneridae</taxon>
        <taxon>Pentapetalae</taxon>
        <taxon>rosids</taxon>
        <taxon>malvids</taxon>
        <taxon>Malvales</taxon>
        <taxon>Malvaceae</taxon>
        <taxon>Malvoideae</taxon>
        <taxon>Hibiscus</taxon>
    </lineage>
</organism>
<evidence type="ECO:0000256" key="7">
    <source>
        <dbReference type="PROSITE-ProRule" id="PRU00024"/>
    </source>
</evidence>
<dbReference type="PROSITE" id="PS51017">
    <property type="entry name" value="CCT"/>
    <property type="match status" value="1"/>
</dbReference>
<dbReference type="InterPro" id="IPR000315">
    <property type="entry name" value="Znf_B-box"/>
</dbReference>
<name>A0A6A3B6E3_HIBSY</name>
<keyword evidence="5" id="KW-0862">Zinc</keyword>
<dbReference type="PANTHER" id="PTHR31319:SF53">
    <property type="entry name" value="ZINC FINGER PROTEIN CONSTANS-LIKE 5"/>
    <property type="match status" value="1"/>
</dbReference>
<keyword evidence="6 8" id="KW-0539">Nucleus</keyword>
<dbReference type="Proteomes" id="UP000436088">
    <property type="component" value="Unassembled WGS sequence"/>
</dbReference>